<keyword evidence="1" id="KW-0805">Transcription regulation</keyword>
<dbReference type="Proteomes" id="UP000011910">
    <property type="component" value="Unassembled WGS sequence"/>
</dbReference>
<protein>
    <submittedName>
        <fullName evidence="5">Transcriptional activator FtrA</fullName>
    </submittedName>
</protein>
<comment type="caution">
    <text evidence="5">The sequence shown here is derived from an EMBL/GenBank/DDBJ whole genome shotgun (WGS) entry which is preliminary data.</text>
</comment>
<sequence>MVVKERLRRAGLQVVHVELGYAEIVQPARLDTARIRKALEAVGFEYIQGKDEITLEKIRTALLDYIHQLENGSNETLSIYLSQSLGINYTCLSRLFSKAKHISIQKYLVLQKIERVKELLEYGELTLSQIAARLGYSSVHYLSTQFKSVTGKSVSEYKALQKPNRKFLDQL</sequence>
<name>M7N7W9_9BACT</name>
<gene>
    <name evidence="5" type="ORF">ADICEAN_01519</name>
</gene>
<keyword evidence="3" id="KW-0804">Transcription</keyword>
<keyword evidence="2" id="KW-0238">DNA-binding</keyword>
<keyword evidence="6" id="KW-1185">Reference proteome</keyword>
<dbReference type="PANTHER" id="PTHR43280">
    <property type="entry name" value="ARAC-FAMILY TRANSCRIPTIONAL REGULATOR"/>
    <property type="match status" value="1"/>
</dbReference>
<evidence type="ECO:0000256" key="3">
    <source>
        <dbReference type="ARBA" id="ARBA00023163"/>
    </source>
</evidence>
<dbReference type="eggNOG" id="COG2207">
    <property type="taxonomic scope" value="Bacteria"/>
</dbReference>
<dbReference type="AlphaFoldDB" id="M7N7W9"/>
<dbReference type="Gene3D" id="1.10.10.60">
    <property type="entry name" value="Homeodomain-like"/>
    <property type="match status" value="1"/>
</dbReference>
<dbReference type="SMART" id="SM00342">
    <property type="entry name" value="HTH_ARAC"/>
    <property type="match status" value="1"/>
</dbReference>
<accession>M7N7W9</accession>
<dbReference type="InterPro" id="IPR009057">
    <property type="entry name" value="Homeodomain-like_sf"/>
</dbReference>
<dbReference type="GO" id="GO:0003700">
    <property type="term" value="F:DNA-binding transcription factor activity"/>
    <property type="evidence" value="ECO:0007669"/>
    <property type="project" value="InterPro"/>
</dbReference>
<dbReference type="STRING" id="1279009.ADICEAN_01519"/>
<evidence type="ECO:0000313" key="5">
    <source>
        <dbReference type="EMBL" id="EMR03342.1"/>
    </source>
</evidence>
<dbReference type="SUPFAM" id="SSF46689">
    <property type="entry name" value="Homeodomain-like"/>
    <property type="match status" value="1"/>
</dbReference>
<dbReference type="PROSITE" id="PS01124">
    <property type="entry name" value="HTH_ARAC_FAMILY_2"/>
    <property type="match status" value="1"/>
</dbReference>
<dbReference type="Pfam" id="PF12833">
    <property type="entry name" value="HTH_18"/>
    <property type="match status" value="1"/>
</dbReference>
<evidence type="ECO:0000313" key="6">
    <source>
        <dbReference type="Proteomes" id="UP000011910"/>
    </source>
</evidence>
<dbReference type="PANTHER" id="PTHR43280:SF28">
    <property type="entry name" value="HTH-TYPE TRANSCRIPTIONAL ACTIVATOR RHAS"/>
    <property type="match status" value="1"/>
</dbReference>
<dbReference type="GO" id="GO:0043565">
    <property type="term" value="F:sequence-specific DNA binding"/>
    <property type="evidence" value="ECO:0007669"/>
    <property type="project" value="InterPro"/>
</dbReference>
<dbReference type="EMBL" id="AODQ01000028">
    <property type="protein sequence ID" value="EMR03342.1"/>
    <property type="molecule type" value="Genomic_DNA"/>
</dbReference>
<evidence type="ECO:0000256" key="1">
    <source>
        <dbReference type="ARBA" id="ARBA00023015"/>
    </source>
</evidence>
<evidence type="ECO:0000256" key="2">
    <source>
        <dbReference type="ARBA" id="ARBA00023125"/>
    </source>
</evidence>
<organism evidence="5 6">
    <name type="scientific">Cesiribacter andamanensis AMV16</name>
    <dbReference type="NCBI Taxonomy" id="1279009"/>
    <lineage>
        <taxon>Bacteria</taxon>
        <taxon>Pseudomonadati</taxon>
        <taxon>Bacteroidota</taxon>
        <taxon>Cytophagia</taxon>
        <taxon>Cytophagales</taxon>
        <taxon>Cesiribacteraceae</taxon>
        <taxon>Cesiribacter</taxon>
    </lineage>
</organism>
<dbReference type="InterPro" id="IPR018060">
    <property type="entry name" value="HTH_AraC"/>
</dbReference>
<reference evidence="5 6" key="1">
    <citation type="journal article" date="2013" name="Genome Announc.">
        <title>Draft Genome Sequence of Cesiribacter andamanensis Strain AMV16T, Isolated from a Soil Sample from a Mud Volcano in the Andaman Islands, India.</title>
        <authorList>
            <person name="Shivaji S."/>
            <person name="Ara S."/>
            <person name="Begum Z."/>
            <person name="Srinivas T.N."/>
            <person name="Singh A."/>
            <person name="Kumar Pinnaka A."/>
        </authorList>
    </citation>
    <scope>NUCLEOTIDE SEQUENCE [LARGE SCALE GENOMIC DNA]</scope>
    <source>
        <strain evidence="5 6">AMV16</strain>
    </source>
</reference>
<feature type="domain" description="HTH araC/xylS-type" evidence="4">
    <location>
        <begin position="81"/>
        <end position="160"/>
    </location>
</feature>
<evidence type="ECO:0000259" key="4">
    <source>
        <dbReference type="PROSITE" id="PS01124"/>
    </source>
</evidence>
<proteinExistence type="predicted"/>